<protein>
    <submittedName>
        <fullName evidence="5">Beta/Gamma crystallin</fullName>
    </submittedName>
</protein>
<name>A0A2X1XQT5_PHODM</name>
<reference evidence="5 6" key="1">
    <citation type="submission" date="2018-06" db="EMBL/GenBank/DDBJ databases">
        <authorList>
            <consortium name="Pathogen Informatics"/>
            <person name="Doyle S."/>
        </authorList>
    </citation>
    <scope>NUCLEOTIDE SEQUENCE [LARGE SCALE GENOMIC DNA]</scope>
    <source>
        <strain evidence="5 6">NCTC11647</strain>
    </source>
</reference>
<dbReference type="Pfam" id="PF00030">
    <property type="entry name" value="Crystall"/>
    <property type="match status" value="1"/>
</dbReference>
<evidence type="ECO:0000313" key="5">
    <source>
        <dbReference type="EMBL" id="SPY45087.1"/>
    </source>
</evidence>
<evidence type="ECO:0000256" key="2">
    <source>
        <dbReference type="ARBA" id="ARBA00022737"/>
    </source>
</evidence>
<accession>A0A2X1XQT5</accession>
<dbReference type="SMART" id="SM00247">
    <property type="entry name" value="XTALbg"/>
    <property type="match status" value="1"/>
</dbReference>
<dbReference type="Gene3D" id="2.60.20.10">
    <property type="entry name" value="Crystallins"/>
    <property type="match status" value="2"/>
</dbReference>
<dbReference type="InterPro" id="IPR011024">
    <property type="entry name" value="G_crystallin-like"/>
</dbReference>
<feature type="signal peptide" evidence="3">
    <location>
        <begin position="1"/>
        <end position="21"/>
    </location>
</feature>
<feature type="chain" id="PRO_5015871912" evidence="3">
    <location>
        <begin position="22"/>
        <end position="353"/>
    </location>
</feature>
<comment type="similarity">
    <text evidence="1">Belongs to the beta/gamma-crystallin family.</text>
</comment>
<dbReference type="AlphaFoldDB" id="A0A2X1XQT5"/>
<keyword evidence="2" id="KW-0677">Repeat</keyword>
<dbReference type="Proteomes" id="UP000251647">
    <property type="component" value="Unassembled WGS sequence"/>
</dbReference>
<evidence type="ECO:0000259" key="4">
    <source>
        <dbReference type="SMART" id="SM00247"/>
    </source>
</evidence>
<dbReference type="SUPFAM" id="SSF49695">
    <property type="entry name" value="gamma-Crystallin-like"/>
    <property type="match status" value="1"/>
</dbReference>
<dbReference type="RefSeq" id="WP_005306597.1">
    <property type="nucleotide sequence ID" value="NZ_PYOG01000085.1"/>
</dbReference>
<evidence type="ECO:0000256" key="3">
    <source>
        <dbReference type="SAM" id="SignalP"/>
    </source>
</evidence>
<evidence type="ECO:0000256" key="1">
    <source>
        <dbReference type="ARBA" id="ARBA00009646"/>
    </source>
</evidence>
<evidence type="ECO:0000313" key="6">
    <source>
        <dbReference type="Proteomes" id="UP000251647"/>
    </source>
</evidence>
<dbReference type="EMBL" id="UATL01000006">
    <property type="protein sequence ID" value="SPY45087.1"/>
    <property type="molecule type" value="Genomic_DNA"/>
</dbReference>
<organism evidence="5 6">
    <name type="scientific">Photobacterium damselae</name>
    <dbReference type="NCBI Taxonomy" id="38293"/>
    <lineage>
        <taxon>Bacteria</taxon>
        <taxon>Pseudomonadati</taxon>
        <taxon>Pseudomonadota</taxon>
        <taxon>Gammaproteobacteria</taxon>
        <taxon>Vibrionales</taxon>
        <taxon>Vibrionaceae</taxon>
        <taxon>Photobacterium</taxon>
    </lineage>
</organism>
<keyword evidence="3" id="KW-0732">Signal</keyword>
<sequence>MIRKSISIPVVISILSSPSFAHDDVFSQQEEVNFNKTYSSCSVPSDDFVFYRAQSEQVNQIRSEAEALLFDVNRKLNITDKRDILGLCNAVKMATDDDFDVIKNKILSVDHIGYGGFDTTNDVARNQVGAFNSIVVDFLLKNKTKEPEQLIDLICLINNADNTAYSKINTAIYVDYIDNNNGWEQIQNKGKSSCYPIYKGGVHTWLKMNASYLEKSGKLDEAREVYVLLNKYFKRIRTLHTGDIVRLSQPTVATQAQDNGQFVTIFEHDNFQGRAKKIIGDIVDLGDFNNQMSSYKIPKGWQVRFYEGANFQGGFYTRSSDGWDSTFTAGFNDKIKSIKIIKKEGSVAKLGNQ</sequence>
<feature type="domain" description="Beta/gamma crystallin 'Greek key'" evidence="4">
    <location>
        <begin position="262"/>
        <end position="341"/>
    </location>
</feature>
<gene>
    <name evidence="5" type="ORF">NCTC11647_03870</name>
</gene>
<dbReference type="InterPro" id="IPR001064">
    <property type="entry name" value="Beta/gamma_crystallin"/>
</dbReference>
<proteinExistence type="inferred from homology"/>